<keyword evidence="3" id="KW-0902">Two-component regulatory system</keyword>
<feature type="transmembrane region" description="Helical" evidence="4">
    <location>
        <begin position="7"/>
        <end position="26"/>
    </location>
</feature>
<evidence type="ECO:0000256" key="3">
    <source>
        <dbReference type="ARBA" id="ARBA00023012"/>
    </source>
</evidence>
<dbReference type="InterPro" id="IPR010559">
    <property type="entry name" value="Sig_transdc_His_kin_internal"/>
</dbReference>
<dbReference type="PANTHER" id="PTHR34220">
    <property type="entry name" value="SENSOR HISTIDINE KINASE YPDA"/>
    <property type="match status" value="1"/>
</dbReference>
<feature type="transmembrane region" description="Helical" evidence="4">
    <location>
        <begin position="32"/>
        <end position="53"/>
    </location>
</feature>
<evidence type="ECO:0000313" key="6">
    <source>
        <dbReference type="EMBL" id="GKX27673.1"/>
    </source>
</evidence>
<gene>
    <name evidence="6" type="ORF">SH1V18_01530</name>
</gene>
<keyword evidence="7" id="KW-1185">Reference proteome</keyword>
<dbReference type="InterPro" id="IPR036890">
    <property type="entry name" value="HATPase_C_sf"/>
</dbReference>
<name>A0A9W5YAE5_9FIRM</name>
<dbReference type="Proteomes" id="UP001144256">
    <property type="component" value="Unassembled WGS sequence"/>
</dbReference>
<keyword evidence="4" id="KW-0472">Membrane</keyword>
<feature type="domain" description="Histidine kinase/HSP90-like ATPase" evidence="5">
    <location>
        <begin position="212"/>
        <end position="331"/>
    </location>
</feature>
<dbReference type="RefSeq" id="WP_281811197.1">
    <property type="nucleotide sequence ID" value="NZ_BRLB01000001.1"/>
</dbReference>
<keyword evidence="4" id="KW-1133">Transmembrane helix</keyword>
<dbReference type="SMART" id="SM00387">
    <property type="entry name" value="HATPase_c"/>
    <property type="match status" value="1"/>
</dbReference>
<dbReference type="InterPro" id="IPR003594">
    <property type="entry name" value="HATPase_dom"/>
</dbReference>
<comment type="catalytic activity">
    <reaction evidence="1">
        <text>ATP + protein L-histidine = ADP + protein N-phospho-L-histidine.</text>
        <dbReference type="EC" id="2.7.13.3"/>
    </reaction>
</comment>
<dbReference type="GO" id="GO:0000155">
    <property type="term" value="F:phosphorelay sensor kinase activity"/>
    <property type="evidence" value="ECO:0007669"/>
    <property type="project" value="InterPro"/>
</dbReference>
<dbReference type="InterPro" id="IPR050640">
    <property type="entry name" value="Bact_2-comp_sensor_kinase"/>
</dbReference>
<evidence type="ECO:0000256" key="4">
    <source>
        <dbReference type="SAM" id="Phobius"/>
    </source>
</evidence>
<dbReference type="EC" id="2.7.13.3" evidence="2"/>
<dbReference type="PRINTS" id="PR00344">
    <property type="entry name" value="BCTRLSENSOR"/>
</dbReference>
<dbReference type="EMBL" id="BRLB01000001">
    <property type="protein sequence ID" value="GKX27673.1"/>
    <property type="molecule type" value="Genomic_DNA"/>
</dbReference>
<evidence type="ECO:0000259" key="5">
    <source>
        <dbReference type="SMART" id="SM00387"/>
    </source>
</evidence>
<protein>
    <recommendedName>
        <fullName evidence="2">histidine kinase</fullName>
        <ecNumber evidence="2">2.7.13.3</ecNumber>
    </recommendedName>
</protein>
<organism evidence="6 7">
    <name type="scientific">Vallitalea longa</name>
    <dbReference type="NCBI Taxonomy" id="2936439"/>
    <lineage>
        <taxon>Bacteria</taxon>
        <taxon>Bacillati</taxon>
        <taxon>Bacillota</taxon>
        <taxon>Clostridia</taxon>
        <taxon>Lachnospirales</taxon>
        <taxon>Vallitaleaceae</taxon>
        <taxon>Vallitalea</taxon>
    </lineage>
</organism>
<comment type="caution">
    <text evidence="6">The sequence shown here is derived from an EMBL/GenBank/DDBJ whole genome shotgun (WGS) entry which is preliminary data.</text>
</comment>
<dbReference type="Pfam" id="PF06580">
    <property type="entry name" value="His_kinase"/>
    <property type="match status" value="1"/>
</dbReference>
<dbReference type="SUPFAM" id="SSF55874">
    <property type="entry name" value="ATPase domain of HSP90 chaperone/DNA topoisomerase II/histidine kinase"/>
    <property type="match status" value="1"/>
</dbReference>
<dbReference type="Pfam" id="PF02518">
    <property type="entry name" value="HATPase_c"/>
    <property type="match status" value="1"/>
</dbReference>
<dbReference type="InterPro" id="IPR004358">
    <property type="entry name" value="Sig_transdc_His_kin-like_C"/>
</dbReference>
<proteinExistence type="predicted"/>
<dbReference type="PANTHER" id="PTHR34220:SF7">
    <property type="entry name" value="SENSOR HISTIDINE KINASE YPDA"/>
    <property type="match status" value="1"/>
</dbReference>
<dbReference type="AlphaFoldDB" id="A0A9W5YAE5"/>
<accession>A0A9W5YAE5</accession>
<dbReference type="Gene3D" id="3.30.565.10">
    <property type="entry name" value="Histidine kinase-like ATPase, C-terminal domain"/>
    <property type="match status" value="1"/>
</dbReference>
<evidence type="ECO:0000256" key="1">
    <source>
        <dbReference type="ARBA" id="ARBA00000085"/>
    </source>
</evidence>
<keyword evidence="4" id="KW-0812">Transmembrane</keyword>
<sequence length="338" mass="38658">MELHKRIRVAILCNVLLIVLIIVGVIMEFSPIIFIATLIIVDIGVLISLYCLVVKPLITFDVSLNQCIENAMDSEEILKKVSDGILFGPKIKNVIEKYSNKKIRGNSAIMYDKQAELTALQSQINPHFLYNTLDSIRGQALIDDNDEIAEMVEALAVFFRYSISRKGDLVTLRDELAYIQNYMTIQQYRFNNRFSLEIYIDEEDQKAYDYFIPKLILQPIVENSIFHGLEDSLESGKVEIEVIVTDSNLILTVSDNGKGMDSKSLLELNRHIRASNQNLENNEERKKKHTGIALANIQRRIKLLFGEEYGLNVYSTIDQGTDVEITLPTNYERKTNKQ</sequence>
<evidence type="ECO:0000313" key="7">
    <source>
        <dbReference type="Proteomes" id="UP001144256"/>
    </source>
</evidence>
<dbReference type="GO" id="GO:0016020">
    <property type="term" value="C:membrane"/>
    <property type="evidence" value="ECO:0007669"/>
    <property type="project" value="InterPro"/>
</dbReference>
<reference evidence="6" key="1">
    <citation type="submission" date="2022-06" db="EMBL/GenBank/DDBJ databases">
        <title>Vallitalea longa sp. nov., an anaerobic bacterium isolated from marine sediment.</title>
        <authorList>
            <person name="Hirano S."/>
            <person name="Terahara T."/>
            <person name="Mori K."/>
            <person name="Hamada M."/>
            <person name="Matsumoto R."/>
            <person name="Kobayashi T."/>
        </authorList>
    </citation>
    <scope>NUCLEOTIDE SEQUENCE</scope>
    <source>
        <strain evidence="6">SH18-1</strain>
    </source>
</reference>
<evidence type="ECO:0000256" key="2">
    <source>
        <dbReference type="ARBA" id="ARBA00012438"/>
    </source>
</evidence>